<evidence type="ECO:0000313" key="4">
    <source>
        <dbReference type="EMBL" id="CAH1391441.1"/>
    </source>
</evidence>
<feature type="coiled-coil region" evidence="1">
    <location>
        <begin position="424"/>
        <end position="485"/>
    </location>
</feature>
<proteinExistence type="predicted"/>
<dbReference type="InterPro" id="IPR038884">
    <property type="entry name" value="CFAP61"/>
</dbReference>
<dbReference type="PANTHER" id="PTHR21178:SF8">
    <property type="entry name" value="CILIA- AND FLAGELLA-ASSOCIATED PROTEIN 61"/>
    <property type="match status" value="1"/>
</dbReference>
<dbReference type="InterPro" id="IPR036188">
    <property type="entry name" value="FAD/NAD-bd_sf"/>
</dbReference>
<feature type="domain" description="CFAP61 dimerisation" evidence="3">
    <location>
        <begin position="1159"/>
        <end position="1279"/>
    </location>
</feature>
<evidence type="ECO:0000256" key="1">
    <source>
        <dbReference type="SAM" id="Coils"/>
    </source>
</evidence>
<dbReference type="Proteomes" id="UP001152798">
    <property type="component" value="Chromosome 1"/>
</dbReference>
<dbReference type="InterPro" id="IPR032151">
    <property type="entry name" value="CFAP61_N"/>
</dbReference>
<dbReference type="PANTHER" id="PTHR21178">
    <property type="entry name" value="CILIA- AND FLAGELLA-ASSOCIATED PROTEIN 61"/>
    <property type="match status" value="1"/>
</dbReference>
<name>A0A9P0H1J4_NEZVI</name>
<evidence type="ECO:0000313" key="5">
    <source>
        <dbReference type="Proteomes" id="UP001152798"/>
    </source>
</evidence>
<reference evidence="4" key="1">
    <citation type="submission" date="2022-01" db="EMBL/GenBank/DDBJ databases">
        <authorList>
            <person name="King R."/>
        </authorList>
    </citation>
    <scope>NUCLEOTIDE SEQUENCE</scope>
</reference>
<dbReference type="Pfam" id="PF16092">
    <property type="entry name" value="CFAP61_N"/>
    <property type="match status" value="1"/>
</dbReference>
<dbReference type="Pfam" id="PF23150">
    <property type="entry name" value="CFAP61_dimer"/>
    <property type="match status" value="1"/>
</dbReference>
<accession>A0A9P0H1J4</accession>
<dbReference type="InterPro" id="IPR056299">
    <property type="entry name" value="CFAP61_dimer"/>
</dbReference>
<dbReference type="OrthoDB" id="382863at2759"/>
<protein>
    <recommendedName>
        <fullName evidence="6">Cilia- and flagella-associated protein 61 N-terminal domain-containing protein</fullName>
    </recommendedName>
</protein>
<dbReference type="SUPFAM" id="SSF51905">
    <property type="entry name" value="FAD/NAD(P)-binding domain"/>
    <property type="match status" value="1"/>
</dbReference>
<keyword evidence="1" id="KW-0175">Coiled coil</keyword>
<sequence>MPVPRSEYNFKDSSLLDCESFSDVSFNYLPRTVWQDQIRNLQRYANAIRYDTERQANVHIQTTPIHSWRRAEHADISQIERLCTPETESIYGNYSVSDLVESSLLPVVLLNELKDVVAFIAIQDYPHVPYLPMLDWEQWLDEMYQVRMYNSLNTRFIHLLVWNVHYEGCFIEKILSKVYAEDPYVEYILLITPDRTPLKQPYKKHFYHYLAITDLENEKRSVKKIREFKEKYLLGMYVSLRIHIGPDVSIRPAKESDEELITKNIFNQLPGMMLLFGKTFYTDLLNEPKDNPNKRKILIGEYKYADKELGIMTYREEVDLKLITKYYNTFLYHGFRFINDMEEWNSIYSQWNKVDAANPLDQFDRTVRSVSAPQQKYKTLKSSIGVKVRETCRRPAERRQFSSMVEQTGDITALDRDFSLSKMKKREEREKKAVKKRIKRVDSSFKKKRQICLSYANEENVTLRVNELDEELEKIEKSIIEDHEQMENEEIVKSRAMEIEFYVPGKNQDIRLVHNYLKYIFDHSPEHKHYILISVASHDYYQPILHYCQLLERKRRTYGNRDLFVCFKLAFKGLFLVREAEMSDFEEIMALTIRNPHYHQIHQDVFTILRSQTNQFAKASQQKCYVFICCNTLIGFTVVGHEDEVAYLVGNYNIEDFLFYSQHKRDAHGYVRHFVLIPPFLHLTTFFLRSIMRQNFWTSLFAFIIPGHLMPQYPEFSILCGIEYWIPVQPRRLPEYWKEGLGKFTPHGSLIRESMRPFALFHMNYKMAGIQKKLYTTKIVVVGAGELALSFLEHLIFSPSCWYLGYKSITLISQGGIPNKFEEKYETFVKMMMVSSDRYNEEYLGKLSLETWVDIAVGTVTSIDRKQKFLLVDEEYDFDFDYLFLFCGTQFTIPQSVAELVTNKECRVVVDEIKGVEIKHSNRPENLFTINSDQDAFYTLMNLKEKFDKTEFDRDTKIVIYGHCLNALACIAGLLEFGIKSSFFVLVEPATCPSENIDYAYNTPVYNSLKATLQSCQIEAYYHYSFSSYETEETVVTHEINITKVHFQSQNRVISFKALALISFEPKTINYVTRLALQKACLTFDGKLVIDSDFLTNDKNIYGAGSLTRYKKKYYCDHYNHENYSSHEIGAEIAYRFQKRIQMEESGKSYLSEKRSVTEFTHPIVVTCKLPGGWNYLHVTKPGPMAFLQTIASKKPWGKVLETGSAFDRQGPGYFRIIINQCQLVCDILCFTTNKIDVHNMICLYNKHESLLNQLLLRWKGDLISDLYIYFKEPWAYALYHDRFPLFMEEIQTFYLNMIEDEQVTFYEAVAYCFNVCKWQKISEKDKELVEDLFNYIPELKTAIEKKVKEFLDYNENQLTTYMTTSKLEGYLKLYKHSRLYDTENMARGRLPLVPTQPDYIVPTPGNRKELEDRMKERPMSQIIFEVPSDMDKGSNNTLSPLTSVDSIVPKEITYVPGDASKDIPYLNIDIDKLCYYDEKSNSQ</sequence>
<evidence type="ECO:0000259" key="2">
    <source>
        <dbReference type="Pfam" id="PF16092"/>
    </source>
</evidence>
<dbReference type="Gene3D" id="3.50.50.60">
    <property type="entry name" value="FAD/NAD(P)-binding domain"/>
    <property type="match status" value="2"/>
</dbReference>
<evidence type="ECO:0000259" key="3">
    <source>
        <dbReference type="Pfam" id="PF23150"/>
    </source>
</evidence>
<evidence type="ECO:0008006" key="6">
    <source>
        <dbReference type="Google" id="ProtNLM"/>
    </source>
</evidence>
<keyword evidence="5" id="KW-1185">Reference proteome</keyword>
<dbReference type="EMBL" id="OV725077">
    <property type="protein sequence ID" value="CAH1391441.1"/>
    <property type="molecule type" value="Genomic_DNA"/>
</dbReference>
<feature type="domain" description="Cilia- and flagella-associated protein 61 N-terminal" evidence="2">
    <location>
        <begin position="68"/>
        <end position="332"/>
    </location>
</feature>
<gene>
    <name evidence="4" type="ORF">NEZAVI_LOCUS2462</name>
</gene>
<organism evidence="4 5">
    <name type="scientific">Nezara viridula</name>
    <name type="common">Southern green stink bug</name>
    <name type="synonym">Cimex viridulus</name>
    <dbReference type="NCBI Taxonomy" id="85310"/>
    <lineage>
        <taxon>Eukaryota</taxon>
        <taxon>Metazoa</taxon>
        <taxon>Ecdysozoa</taxon>
        <taxon>Arthropoda</taxon>
        <taxon>Hexapoda</taxon>
        <taxon>Insecta</taxon>
        <taxon>Pterygota</taxon>
        <taxon>Neoptera</taxon>
        <taxon>Paraneoptera</taxon>
        <taxon>Hemiptera</taxon>
        <taxon>Heteroptera</taxon>
        <taxon>Panheteroptera</taxon>
        <taxon>Pentatomomorpha</taxon>
        <taxon>Pentatomoidea</taxon>
        <taxon>Pentatomidae</taxon>
        <taxon>Pentatominae</taxon>
        <taxon>Nezara</taxon>
    </lineage>
</organism>